<comment type="caution">
    <text evidence="2">The sequence shown here is derived from an EMBL/GenBank/DDBJ whole genome shotgun (WGS) entry which is preliminary data.</text>
</comment>
<dbReference type="GO" id="GO:0004674">
    <property type="term" value="F:protein serine/threonine kinase activity"/>
    <property type="evidence" value="ECO:0007669"/>
    <property type="project" value="TreeGrafter"/>
</dbReference>
<dbReference type="RefSeq" id="XP_029229388.1">
    <property type="nucleotide sequence ID" value="XM_029370548.1"/>
</dbReference>
<protein>
    <recommendedName>
        <fullName evidence="1">Protein kinase domain-containing protein</fullName>
    </recommendedName>
</protein>
<evidence type="ECO:0000259" key="1">
    <source>
        <dbReference type="PROSITE" id="PS50011"/>
    </source>
</evidence>
<keyword evidence="3" id="KW-1185">Reference proteome</keyword>
<dbReference type="SMART" id="SM00220">
    <property type="entry name" value="S_TKc"/>
    <property type="match status" value="1"/>
</dbReference>
<dbReference type="EMBL" id="MKKU01000166">
    <property type="protein sequence ID" value="RNF20990.1"/>
    <property type="molecule type" value="Genomic_DNA"/>
</dbReference>
<dbReference type="InterPro" id="IPR000719">
    <property type="entry name" value="Prot_kinase_dom"/>
</dbReference>
<dbReference type="GO" id="GO:0005737">
    <property type="term" value="C:cytoplasm"/>
    <property type="evidence" value="ECO:0007669"/>
    <property type="project" value="TreeGrafter"/>
</dbReference>
<dbReference type="Proteomes" id="UP000284403">
    <property type="component" value="Unassembled WGS sequence"/>
</dbReference>
<dbReference type="PROSITE" id="PS50011">
    <property type="entry name" value="PROTEIN_KINASE_DOM"/>
    <property type="match status" value="1"/>
</dbReference>
<dbReference type="GeneID" id="40317241"/>
<accession>A0A3R7NNL1</accession>
<feature type="domain" description="Protein kinase" evidence="1">
    <location>
        <begin position="120"/>
        <end position="440"/>
    </location>
</feature>
<dbReference type="OrthoDB" id="10023235at2759"/>
<dbReference type="Gene3D" id="1.10.510.10">
    <property type="entry name" value="Transferase(Phosphotransferase) domain 1"/>
    <property type="match status" value="1"/>
</dbReference>
<dbReference type="GO" id="GO:0005524">
    <property type="term" value="F:ATP binding"/>
    <property type="evidence" value="ECO:0007669"/>
    <property type="project" value="InterPro"/>
</dbReference>
<gene>
    <name evidence="2" type="ORF">Tco025E_03630</name>
</gene>
<evidence type="ECO:0000313" key="3">
    <source>
        <dbReference type="Proteomes" id="UP000284403"/>
    </source>
</evidence>
<reference evidence="2 3" key="1">
    <citation type="journal article" date="2018" name="BMC Genomics">
        <title>Genomic comparison of Trypanosoma conorhini and Trypanosoma rangeli to Trypanosoma cruzi strains of high and low virulence.</title>
        <authorList>
            <person name="Bradwell K.R."/>
            <person name="Koparde V.N."/>
            <person name="Matveyev A.V."/>
            <person name="Serrano M.G."/>
            <person name="Alves J.M."/>
            <person name="Parikh H."/>
            <person name="Huang B."/>
            <person name="Lee V."/>
            <person name="Espinosa-Alvarez O."/>
            <person name="Ortiz P.A."/>
            <person name="Costa-Martins A.G."/>
            <person name="Teixeira M.M."/>
            <person name="Buck G.A."/>
        </authorList>
    </citation>
    <scope>NUCLEOTIDE SEQUENCE [LARGE SCALE GENOMIC DNA]</scope>
    <source>
        <strain evidence="2 3">025E</strain>
    </source>
</reference>
<proteinExistence type="predicted"/>
<name>A0A3R7NNL1_9TRYP</name>
<evidence type="ECO:0000313" key="2">
    <source>
        <dbReference type="EMBL" id="RNF20990.1"/>
    </source>
</evidence>
<keyword evidence="2" id="KW-0808">Transferase</keyword>
<dbReference type="InterPro" id="IPR011009">
    <property type="entry name" value="Kinase-like_dom_sf"/>
</dbReference>
<sequence length="706" mass="77959">MGPGSRGDAFAIGGSLELEAAGTLMLDEKSGTGIIASLPQATYPMFFSYAIGLHDRAASAGKSLPSSRNESLGDLSVTSRSAEHSLTAVDSKQRAKCALYPISMIFSDHTCEVWLCYSSWLKAQLVCVGYFHVQKFSFTDHTNNYVRATRSVNTKNGISKCFGMSASWEDGVFHLTWNAMRSEEKFDVIKGFKRGIAVLAAQLRHSFLPRIEISHGCPNVLLTEFVPGSTLTELMARATLHLPAFVTSRWGTETKRPLKISLIRHILSGVLHALLDLHACGVGHGSLRPDLVVVTPDLNVSILTALFFAMSEDAEWLRWCSPDVALSGVQDDVCGAQKQADDIWAFGCLAFFLATDKVPFHDKFDVTAVMSELKLLRFAAEADRRGLRNPDGSMRGRQRGHFLEVDKISNGSLRDLIEQCTRLLWAERPDIFSLRKHPFFTEGADESRGFCQDDVRTFLERARSLASAGEATVKEFVCQDALKQRTVQEAEVENFAEEELSALLLSYSVKDILLWRIALGLQHRHFTIGLGANFANHAILPPVDFPAELGLQPCSVLDIPFGLSKVATEAVRAALQTSKDFHTVVSAFVNSAQNDEELLCALVEFACVASASEESQCSCSKPPSPAAKTNPLNANLESEMEHCLPIEIEEKKEDVHQVSLFFLCPRTGPQGRNLRRRCRPCPETVLGRKVSCVRQRGGWFQMDPAR</sequence>
<organism evidence="2 3">
    <name type="scientific">Trypanosoma conorhini</name>
    <dbReference type="NCBI Taxonomy" id="83891"/>
    <lineage>
        <taxon>Eukaryota</taxon>
        <taxon>Discoba</taxon>
        <taxon>Euglenozoa</taxon>
        <taxon>Kinetoplastea</taxon>
        <taxon>Metakinetoplastina</taxon>
        <taxon>Trypanosomatida</taxon>
        <taxon>Trypanosomatidae</taxon>
        <taxon>Trypanosoma</taxon>
    </lineage>
</organism>
<dbReference type="InterPro" id="IPR053235">
    <property type="entry name" value="Ser_Thr_kinase"/>
</dbReference>
<dbReference type="AlphaFoldDB" id="A0A3R7NNL1"/>
<dbReference type="SUPFAM" id="SSF56112">
    <property type="entry name" value="Protein kinase-like (PK-like)"/>
    <property type="match status" value="1"/>
</dbReference>
<dbReference type="PANTHER" id="PTHR24361">
    <property type="entry name" value="MITOGEN-ACTIVATED KINASE KINASE KINASE"/>
    <property type="match status" value="1"/>
</dbReference>